<dbReference type="PANTHER" id="PTHR43205:SF7">
    <property type="entry name" value="PROSTAGLANDIN REDUCTASE 1"/>
    <property type="match status" value="1"/>
</dbReference>
<dbReference type="InterPro" id="IPR002364">
    <property type="entry name" value="Quin_OxRdtase/zeta-crystal_CS"/>
</dbReference>
<dbReference type="Gene3D" id="3.90.180.10">
    <property type="entry name" value="Medium-chain alcohol dehydrogenases, catalytic domain"/>
    <property type="match status" value="1"/>
</dbReference>
<dbReference type="Proteomes" id="UP000501802">
    <property type="component" value="Chromosome"/>
</dbReference>
<name>A0A6G9B006_9BACT</name>
<dbReference type="InterPro" id="IPR011032">
    <property type="entry name" value="GroES-like_sf"/>
</dbReference>
<gene>
    <name evidence="3" type="ORF">G8759_28715</name>
</gene>
<dbReference type="GO" id="GO:0016628">
    <property type="term" value="F:oxidoreductase activity, acting on the CH-CH group of donors, NAD or NADP as acceptor"/>
    <property type="evidence" value="ECO:0007669"/>
    <property type="project" value="InterPro"/>
</dbReference>
<reference evidence="3 4" key="1">
    <citation type="submission" date="2020-03" db="EMBL/GenBank/DDBJ databases">
        <authorList>
            <person name="Kim M.K."/>
        </authorList>
    </citation>
    <scope>NUCLEOTIDE SEQUENCE [LARGE SCALE GENOMIC DNA]</scope>
    <source>
        <strain evidence="3 4">BT328</strain>
    </source>
</reference>
<sequence>MIMQNTQVRLINRPLGLPKATDFSVETQPFQPLGVHEIRVQNRYVSIDPAMRSWMAGGRSYINPVPVGAVMRALGTGMVVESRHPDYKIGDYLYTNLGIQDYALLTEEHLKKPDYGNKPYRVDPAVAPLPAYLGALGLPGMTAYFGLLRVGKIRAGETVLISAAAGGVGSLAGQIAKRQGCFVVGITSSPEKCRIVEKEFGFDTCLSYKSPTWRDELAALCPDGVHVFFDNVGGDVLNGALPLMARGGRVILSGAVSQYNNMQFMRGPANYLTLISTRARMEGFVGIDFYDEFAEARAEIADWIREGSIRSDVHLVSGPVDTFVTLLGQLFGGQNTGKLVLEIVAD</sequence>
<dbReference type="AlphaFoldDB" id="A0A6G9B006"/>
<dbReference type="InterPro" id="IPR036291">
    <property type="entry name" value="NAD(P)-bd_dom_sf"/>
</dbReference>
<keyword evidence="1" id="KW-0560">Oxidoreductase</keyword>
<evidence type="ECO:0000259" key="2">
    <source>
        <dbReference type="SMART" id="SM00829"/>
    </source>
</evidence>
<protein>
    <submittedName>
        <fullName evidence="3">NADP-dependent oxidoreductase</fullName>
    </submittedName>
</protein>
<dbReference type="SMART" id="SM00829">
    <property type="entry name" value="PKS_ER"/>
    <property type="match status" value="1"/>
</dbReference>
<accession>A0A6G9B006</accession>
<dbReference type="FunFam" id="3.40.50.720:FF:000121">
    <property type="entry name" value="Prostaglandin reductase 2"/>
    <property type="match status" value="1"/>
</dbReference>
<dbReference type="PROSITE" id="PS01162">
    <property type="entry name" value="QOR_ZETA_CRYSTAL"/>
    <property type="match status" value="1"/>
</dbReference>
<dbReference type="SUPFAM" id="SSF51735">
    <property type="entry name" value="NAD(P)-binding Rossmann-fold domains"/>
    <property type="match status" value="1"/>
</dbReference>
<dbReference type="KEGG" id="spib:G8759_28715"/>
<evidence type="ECO:0000313" key="4">
    <source>
        <dbReference type="Proteomes" id="UP000501802"/>
    </source>
</evidence>
<organism evidence="3 4">
    <name type="scientific">Spirosoma aureum</name>
    <dbReference type="NCBI Taxonomy" id="2692134"/>
    <lineage>
        <taxon>Bacteria</taxon>
        <taxon>Pseudomonadati</taxon>
        <taxon>Bacteroidota</taxon>
        <taxon>Cytophagia</taxon>
        <taxon>Cytophagales</taxon>
        <taxon>Cytophagaceae</taxon>
        <taxon>Spirosoma</taxon>
    </lineage>
</organism>
<dbReference type="CDD" id="cd05288">
    <property type="entry name" value="PGDH"/>
    <property type="match status" value="1"/>
</dbReference>
<dbReference type="PANTHER" id="PTHR43205">
    <property type="entry name" value="PROSTAGLANDIN REDUCTASE"/>
    <property type="match status" value="1"/>
</dbReference>
<dbReference type="InterPro" id="IPR045010">
    <property type="entry name" value="MDR_fam"/>
</dbReference>
<dbReference type="InterPro" id="IPR020843">
    <property type="entry name" value="ER"/>
</dbReference>
<dbReference type="SUPFAM" id="SSF50129">
    <property type="entry name" value="GroES-like"/>
    <property type="match status" value="1"/>
</dbReference>
<feature type="domain" description="Enoyl reductase (ER)" evidence="2">
    <location>
        <begin position="16"/>
        <end position="341"/>
    </location>
</feature>
<dbReference type="EMBL" id="CP050063">
    <property type="protein sequence ID" value="QIP17997.1"/>
    <property type="molecule type" value="Genomic_DNA"/>
</dbReference>
<dbReference type="Pfam" id="PF00107">
    <property type="entry name" value="ADH_zinc_N"/>
    <property type="match status" value="1"/>
</dbReference>
<dbReference type="Pfam" id="PF16884">
    <property type="entry name" value="ADH_N_2"/>
    <property type="match status" value="1"/>
</dbReference>
<proteinExistence type="predicted"/>
<dbReference type="InterPro" id="IPR041694">
    <property type="entry name" value="ADH_N_2"/>
</dbReference>
<dbReference type="Gene3D" id="3.40.50.720">
    <property type="entry name" value="NAD(P)-binding Rossmann-like Domain"/>
    <property type="match status" value="1"/>
</dbReference>
<keyword evidence="4" id="KW-1185">Reference proteome</keyword>
<dbReference type="GO" id="GO:0008270">
    <property type="term" value="F:zinc ion binding"/>
    <property type="evidence" value="ECO:0007669"/>
    <property type="project" value="InterPro"/>
</dbReference>
<evidence type="ECO:0000313" key="3">
    <source>
        <dbReference type="EMBL" id="QIP17997.1"/>
    </source>
</evidence>
<dbReference type="InterPro" id="IPR013149">
    <property type="entry name" value="ADH-like_C"/>
</dbReference>
<evidence type="ECO:0000256" key="1">
    <source>
        <dbReference type="ARBA" id="ARBA00023002"/>
    </source>
</evidence>